<feature type="compositionally biased region" description="Basic and acidic residues" evidence="21">
    <location>
        <begin position="587"/>
        <end position="603"/>
    </location>
</feature>
<comment type="similarity">
    <text evidence="4">Belongs to the SLA1 family.</text>
</comment>
<evidence type="ECO:0000256" key="4">
    <source>
        <dbReference type="ARBA" id="ARBA00007948"/>
    </source>
</evidence>
<keyword evidence="12" id="KW-0967">Endosome</keyword>
<feature type="compositionally biased region" description="Low complexity" evidence="21">
    <location>
        <begin position="130"/>
        <end position="153"/>
    </location>
</feature>
<protein>
    <recommendedName>
        <fullName evidence="5">Actin cytoskeleton-regulatory complex protein SLA1</fullName>
    </recommendedName>
    <alternativeName>
        <fullName evidence="19">Actin cytoskeleton-regulatory complex protein sla1</fullName>
    </alternativeName>
</protein>
<evidence type="ECO:0000256" key="11">
    <source>
        <dbReference type="ARBA" id="ARBA00022737"/>
    </source>
</evidence>
<keyword evidence="15" id="KW-0009">Actin-binding</keyword>
<keyword evidence="6 20" id="KW-0728">SH3 domain</keyword>
<dbReference type="GO" id="GO:0010008">
    <property type="term" value="C:endosome membrane"/>
    <property type="evidence" value="ECO:0007669"/>
    <property type="project" value="UniProtKB-SubCell"/>
</dbReference>
<accession>A0A1G4MAU1</accession>
<feature type="region of interest" description="Disordered" evidence="21">
    <location>
        <begin position="616"/>
        <end position="661"/>
    </location>
</feature>
<dbReference type="GO" id="GO:0003779">
    <property type="term" value="F:actin binding"/>
    <property type="evidence" value="ECO:0007669"/>
    <property type="project" value="UniProtKB-KW"/>
</dbReference>
<dbReference type="EMBL" id="LT598492">
    <property type="protein sequence ID" value="SCW01015.1"/>
    <property type="molecule type" value="Genomic_DNA"/>
</dbReference>
<evidence type="ECO:0000256" key="20">
    <source>
        <dbReference type="PROSITE-ProRule" id="PRU00192"/>
    </source>
</evidence>
<dbReference type="OMA" id="FMAQGED"/>
<evidence type="ECO:0000313" key="24">
    <source>
        <dbReference type="Proteomes" id="UP000190831"/>
    </source>
</evidence>
<gene>
    <name evidence="23" type="ORF">LAFE_0D03202G</name>
</gene>
<evidence type="ECO:0000256" key="13">
    <source>
        <dbReference type="ARBA" id="ARBA00022843"/>
    </source>
</evidence>
<feature type="domain" description="SH3" evidence="22">
    <location>
        <begin position="3"/>
        <end position="67"/>
    </location>
</feature>
<comment type="subunit">
    <text evidence="18">Component of the PAN1 actin cytoskeleton-regulatory complex. Interacts with ABP1, KRE6, LAS17, LSB5, RSP5, RVS167, VPS1 and YSC84.</text>
</comment>
<feature type="compositionally biased region" description="Low complexity" evidence="21">
    <location>
        <begin position="644"/>
        <end position="661"/>
    </location>
</feature>
<feature type="compositionally biased region" description="Basic residues" evidence="21">
    <location>
        <begin position="444"/>
        <end position="453"/>
    </location>
</feature>
<evidence type="ECO:0000256" key="2">
    <source>
        <dbReference type="ARBA" id="ARBA00004134"/>
    </source>
</evidence>
<dbReference type="FunFam" id="2.30.30.40:FF:000300">
    <property type="entry name" value="Actin cytoskeleton-regulatory complex protein SLA1"/>
    <property type="match status" value="1"/>
</dbReference>
<dbReference type="Pfam" id="PF14604">
    <property type="entry name" value="SH3_9"/>
    <property type="match status" value="1"/>
</dbReference>
<evidence type="ECO:0000256" key="12">
    <source>
        <dbReference type="ARBA" id="ARBA00022753"/>
    </source>
</evidence>
<evidence type="ECO:0000256" key="5">
    <source>
        <dbReference type="ARBA" id="ARBA00020357"/>
    </source>
</evidence>
<feature type="region of interest" description="Disordered" evidence="21">
    <location>
        <begin position="130"/>
        <end position="255"/>
    </location>
</feature>
<evidence type="ECO:0000259" key="22">
    <source>
        <dbReference type="PROSITE" id="PS50002"/>
    </source>
</evidence>
<dbReference type="InterPro" id="IPR001452">
    <property type="entry name" value="SH3_domain"/>
</dbReference>
<feature type="domain" description="SH3" evidence="22">
    <location>
        <begin position="372"/>
        <end position="434"/>
    </location>
</feature>
<keyword evidence="10" id="KW-0254">Endocytosis</keyword>
<keyword evidence="7" id="KW-1003">Cell membrane</keyword>
<dbReference type="SUPFAM" id="SSF50044">
    <property type="entry name" value="SH3-domain"/>
    <property type="match status" value="3"/>
</dbReference>
<comment type="subcellular location">
    <subcellularLocation>
        <location evidence="3">Cell membrane</location>
        <topology evidence="3">Peripheral membrane protein</topology>
        <orientation evidence="3">Cytoplasmic side</orientation>
    </subcellularLocation>
    <subcellularLocation>
        <location evidence="2">Cytoplasm</location>
        <location evidence="2">Cytoskeleton</location>
        <location evidence="2">Actin patch</location>
    </subcellularLocation>
    <subcellularLocation>
        <location evidence="1">Endosome membrane</location>
        <topology evidence="1">Peripheral membrane protein</topology>
        <orientation evidence="1">Cytoplasmic side</orientation>
    </subcellularLocation>
</comment>
<dbReference type="GO" id="GO:0000147">
    <property type="term" value="P:actin cortical patch assembly"/>
    <property type="evidence" value="ECO:0007669"/>
    <property type="project" value="TreeGrafter"/>
</dbReference>
<evidence type="ECO:0000256" key="7">
    <source>
        <dbReference type="ARBA" id="ARBA00022475"/>
    </source>
</evidence>
<evidence type="ECO:0000256" key="15">
    <source>
        <dbReference type="ARBA" id="ARBA00023203"/>
    </source>
</evidence>
<keyword evidence="14" id="KW-0472">Membrane</keyword>
<feature type="region of interest" description="Disordered" evidence="21">
    <location>
        <begin position="1200"/>
        <end position="1219"/>
    </location>
</feature>
<dbReference type="GO" id="GO:0030833">
    <property type="term" value="P:regulation of actin filament polymerization"/>
    <property type="evidence" value="ECO:0007669"/>
    <property type="project" value="TreeGrafter"/>
</dbReference>
<dbReference type="GO" id="GO:0030479">
    <property type="term" value="C:actin cortical patch"/>
    <property type="evidence" value="ECO:0007669"/>
    <property type="project" value="UniProtKB-SubCell"/>
</dbReference>
<dbReference type="Pfam" id="PF00018">
    <property type="entry name" value="SH3_1"/>
    <property type="match status" value="2"/>
</dbReference>
<dbReference type="FunFam" id="1.10.150.50:FF:000094">
    <property type="entry name" value="Actin cytoskeleton-regulatory complex protein SLA1"/>
    <property type="match status" value="1"/>
</dbReference>
<evidence type="ECO:0000256" key="16">
    <source>
        <dbReference type="ARBA" id="ARBA00023212"/>
    </source>
</evidence>
<dbReference type="GO" id="GO:0043130">
    <property type="term" value="F:ubiquitin binding"/>
    <property type="evidence" value="ECO:0007669"/>
    <property type="project" value="InterPro"/>
</dbReference>
<dbReference type="Pfam" id="PF24081">
    <property type="entry name" value="PH_SLA1"/>
    <property type="match status" value="1"/>
</dbReference>
<proteinExistence type="inferred from homology"/>
<feature type="compositionally biased region" description="Low complexity" evidence="21">
    <location>
        <begin position="772"/>
        <end position="782"/>
    </location>
</feature>
<dbReference type="InterPro" id="IPR035800">
    <property type="entry name" value="Sla1_SH3_1"/>
</dbReference>
<evidence type="ECO:0000256" key="6">
    <source>
        <dbReference type="ARBA" id="ARBA00022443"/>
    </source>
</evidence>
<dbReference type="Gene3D" id="2.30.30.700">
    <property type="entry name" value="SLA1 homology domain 1"/>
    <property type="match status" value="1"/>
</dbReference>
<evidence type="ECO:0000256" key="19">
    <source>
        <dbReference type="ARBA" id="ARBA00070651"/>
    </source>
</evidence>
<dbReference type="Gene3D" id="2.30.30.40">
    <property type="entry name" value="SH3 Domains"/>
    <property type="match status" value="3"/>
</dbReference>
<evidence type="ECO:0000256" key="9">
    <source>
        <dbReference type="ARBA" id="ARBA00022499"/>
    </source>
</evidence>
<feature type="domain" description="SH3" evidence="22">
    <location>
        <begin position="69"/>
        <end position="132"/>
    </location>
</feature>
<keyword evidence="13" id="KW-0832">Ubl conjugation</keyword>
<organism evidence="23 24">
    <name type="scientific">Lachancea fermentati</name>
    <name type="common">Zygosaccharomyces fermentati</name>
    <dbReference type="NCBI Taxonomy" id="4955"/>
    <lineage>
        <taxon>Eukaryota</taxon>
        <taxon>Fungi</taxon>
        <taxon>Dikarya</taxon>
        <taxon>Ascomycota</taxon>
        <taxon>Saccharomycotina</taxon>
        <taxon>Saccharomycetes</taxon>
        <taxon>Saccharomycetales</taxon>
        <taxon>Saccharomycetaceae</taxon>
        <taxon>Lachancea</taxon>
    </lineage>
</organism>
<dbReference type="PROSITE" id="PS50002">
    <property type="entry name" value="SH3"/>
    <property type="match status" value="3"/>
</dbReference>
<dbReference type="CDD" id="cd11775">
    <property type="entry name" value="SH3_Sla1p_3"/>
    <property type="match status" value="1"/>
</dbReference>
<evidence type="ECO:0000256" key="8">
    <source>
        <dbReference type="ARBA" id="ARBA00022490"/>
    </source>
</evidence>
<keyword evidence="9" id="KW-1017">Isopeptide bond</keyword>
<feature type="region of interest" description="Disordered" evidence="21">
    <location>
        <begin position="443"/>
        <end position="501"/>
    </location>
</feature>
<dbReference type="CDD" id="cd09532">
    <property type="entry name" value="SAM_SLA1_fungal"/>
    <property type="match status" value="1"/>
</dbReference>
<dbReference type="InterPro" id="IPR013761">
    <property type="entry name" value="SAM/pointed_sf"/>
</dbReference>
<dbReference type="InterPro" id="IPR035821">
    <property type="entry name" value="Sla1_SH3_3"/>
</dbReference>
<dbReference type="GO" id="GO:0005886">
    <property type="term" value="C:plasma membrane"/>
    <property type="evidence" value="ECO:0007669"/>
    <property type="project" value="UniProtKB-SubCell"/>
</dbReference>
<dbReference type="STRING" id="4955.A0A1G4MAU1"/>
<evidence type="ECO:0000256" key="1">
    <source>
        <dbReference type="ARBA" id="ARBA00004125"/>
    </source>
</evidence>
<feature type="region of interest" description="Disordered" evidence="21">
    <location>
        <begin position="763"/>
        <end position="807"/>
    </location>
</feature>
<feature type="compositionally biased region" description="Basic and acidic residues" evidence="21">
    <location>
        <begin position="616"/>
        <end position="626"/>
    </location>
</feature>
<dbReference type="InterPro" id="IPR007131">
    <property type="entry name" value="SHD1"/>
</dbReference>
<dbReference type="InterPro" id="IPR036028">
    <property type="entry name" value="SH3-like_dom_sf"/>
</dbReference>
<dbReference type="PANTHER" id="PTHR15735:SF19">
    <property type="entry name" value="ACTIN CYTOSKELETON-REGULATORY COMPLEX PROTEIN SLA1"/>
    <property type="match status" value="1"/>
</dbReference>
<keyword evidence="11" id="KW-0677">Repeat</keyword>
<evidence type="ECO:0000256" key="10">
    <source>
        <dbReference type="ARBA" id="ARBA00022583"/>
    </source>
</evidence>
<keyword evidence="16" id="KW-0206">Cytoskeleton</keyword>
<keyword evidence="24" id="KW-1185">Reference proteome</keyword>
<dbReference type="PANTHER" id="PTHR15735">
    <property type="entry name" value="FCH AND DOUBLE SH3 DOMAINS PROTEIN"/>
    <property type="match status" value="1"/>
</dbReference>
<dbReference type="AlphaFoldDB" id="A0A1G4MAU1"/>
<dbReference type="Pfam" id="PF03983">
    <property type="entry name" value="SHD1"/>
    <property type="match status" value="1"/>
</dbReference>
<evidence type="ECO:0000313" key="23">
    <source>
        <dbReference type="EMBL" id="SCW01015.1"/>
    </source>
</evidence>
<reference evidence="23 24" key="1">
    <citation type="submission" date="2016-03" db="EMBL/GenBank/DDBJ databases">
        <authorList>
            <person name="Devillers H."/>
        </authorList>
    </citation>
    <scope>NUCLEOTIDE SEQUENCE [LARGE SCALE GENOMIC DNA]</scope>
    <source>
        <strain evidence="23">CBS 6772</strain>
    </source>
</reference>
<evidence type="ECO:0000256" key="21">
    <source>
        <dbReference type="SAM" id="MobiDB-lite"/>
    </source>
</evidence>
<dbReference type="GO" id="GO:0006897">
    <property type="term" value="P:endocytosis"/>
    <property type="evidence" value="ECO:0007669"/>
    <property type="project" value="UniProtKB-KW"/>
</dbReference>
<evidence type="ECO:0000256" key="17">
    <source>
        <dbReference type="ARBA" id="ARBA00025194"/>
    </source>
</evidence>
<feature type="compositionally biased region" description="Basic residues" evidence="21">
    <location>
        <begin position="470"/>
        <end position="486"/>
    </location>
</feature>
<evidence type="ECO:0000256" key="18">
    <source>
        <dbReference type="ARBA" id="ARBA00064470"/>
    </source>
</evidence>
<dbReference type="GO" id="GO:0005634">
    <property type="term" value="C:nucleus"/>
    <property type="evidence" value="ECO:0007669"/>
    <property type="project" value="TreeGrafter"/>
</dbReference>
<dbReference type="FunFam" id="2.30.30.40:FF:000256">
    <property type="entry name" value="Actin cytoskeleton-regulatory complex protein SLA1"/>
    <property type="match status" value="1"/>
</dbReference>
<feature type="region of interest" description="Disordered" evidence="21">
    <location>
        <begin position="557"/>
        <end position="603"/>
    </location>
</feature>
<evidence type="ECO:0000256" key="3">
    <source>
        <dbReference type="ARBA" id="ARBA00004413"/>
    </source>
</evidence>
<dbReference type="Gene3D" id="1.10.150.50">
    <property type="entry name" value="Transcription Factor, Ets-1"/>
    <property type="match status" value="1"/>
</dbReference>
<dbReference type="Proteomes" id="UP000190831">
    <property type="component" value="Chromosome D"/>
</dbReference>
<dbReference type="GO" id="GO:0042802">
    <property type="term" value="F:identical protein binding"/>
    <property type="evidence" value="ECO:0007669"/>
    <property type="project" value="InterPro"/>
</dbReference>
<keyword evidence="8" id="KW-0963">Cytoplasm</keyword>
<dbReference type="CDD" id="cd11773">
    <property type="entry name" value="SH3_Sla1p_1"/>
    <property type="match status" value="1"/>
</dbReference>
<dbReference type="GO" id="GO:0030674">
    <property type="term" value="F:protein-macromolecule adaptor activity"/>
    <property type="evidence" value="ECO:0007669"/>
    <property type="project" value="InterPro"/>
</dbReference>
<name>A0A1G4MAU1_LACFM</name>
<feature type="compositionally biased region" description="Basic and acidic residues" evidence="21">
    <location>
        <begin position="487"/>
        <end position="501"/>
    </location>
</feature>
<dbReference type="InterPro" id="IPR056996">
    <property type="entry name" value="PH_SLA1"/>
</dbReference>
<dbReference type="OrthoDB" id="26539at2759"/>
<sequence length="1235" mass="134469">MTAFLGIYKAIYKYDPQSPEELAIDEDDLLYLLQKSDVDNWWTVKKRVIGPEADEPTGLVPNNYIEEAPVISTARAIYDYLEVQNPDEELVFHENEVFDVFDDRDPDWILCRSQTSNEVGFVPGNYVESASGASGVGSSAATTAPSAPAAPVAAPLPPLTTVDISQLPPPPQHVSRSPEAIAPKPDESTNAQSERYIAHDDDVPPAKPARPVDDDYEIPPPKPSRPVDDAPPAQRSRPTTRDSYGDYDDEYRDDPRDDQRFIEEEDSSAFHTWSISEVDGRKKRKAKLAIGKNTIFFTPSKGSPQQWAIEDLNTYDNEKKHIFLEFSNPYANIEIHTGSTDVANEIMFFLSELKGASRAGGLREVEAASKSSSKKQGKIIYDFVGESPDELTVKEGQMVYILNDKKSKDWWMCELVETGKQGVVPAQFVEPSSQLSSMMGTLKKFGKSPKKKSPPSGNWKDDVEQDIPSKKKSSRRRASSFLHSKKKDKESSSKKDKEFPDPKKTRIWVDRSGTFKVEAEFIGCVDGKIHLHKANGVKIAVAADKLSPDDLLYVERTTGMSLDKFKTKSSSGASARDKERERRRKLKEQEEKEREREEREYDRRLREQELEELRKTRDLLDKERQNLKSAQSKELPPIKPPRPTTSTSNSSRSVNQSRSQSKQPEYDWFEFFLNCGVDVNNCQRYTINFEREQISEEILPDIQPSLLRTLGLREGDIIRVMKFLDHKFGRETLSSTATGGLFSEPDGSLKVSQTQNAVANSGVSDKLLPQHTAPASSQTASAPDDEAWTVRPAAKSEASLPPQKSEFTGSMQDLLDLQPLEPKKAPASSNSVPQPNLKDLEAVKTGSSSKTNDILLPNQTGMSLAPLDPFKTGGHNILPMATGFVMMPMATGGLLPLQRTGGMVMPQTSFGIQPTGSVLPVQKTSGGLIPVNTGALMPQTTFGVQPASGLVPLQRTGGALPLQQPFMQSVPTGGLLPQNTNGGLMPLQRTGGIPQTSFGMQPTGGILPQTTSGTMPLQRTGGLLPLPQTSFGVQNTTIGTGIPQTSFGAQMTGGMTMPQTSFMSQITGGANMMPQTSFGNQMTGGANMMPQSTFNTQITGGPANVLPQNTFGLQQTGGPVGMQRTGGGVPLQSMSLGSVSTGGFQPQSQFGLNIQRTGGLSSLPQTSFSTGGPLQSLNGSTTGGMNQMTNMFQNTSISQPALQSQPTGFGFGNGPQAQGKQANLFNATADNPFGF</sequence>
<evidence type="ECO:0000256" key="14">
    <source>
        <dbReference type="ARBA" id="ARBA00023136"/>
    </source>
</evidence>
<dbReference type="SMART" id="SM00326">
    <property type="entry name" value="SH3"/>
    <property type="match status" value="3"/>
</dbReference>
<comment type="function">
    <text evidence="17">Component of the PAN1 actin cytoskeleton-regulatory complex required for the internalization of endosomes during actin-coupled endocytosis. The complex links the site of endocytosis to the cell membrane-associated actin cytoskeleton. Mediates uptake of external molecules and vacuolar degradation of plasma membrane proteins. Plays a role in the proper organization of the cell membrane-associated actin cytoskeleton and promotes its destabilization.</text>
</comment>